<dbReference type="Proteomes" id="UP000011083">
    <property type="component" value="Unassembled WGS sequence"/>
</dbReference>
<reference evidence="2 3" key="1">
    <citation type="journal article" date="2013" name="Genome Biol.">
        <title>Genome of Acanthamoeba castellanii highlights extensive lateral gene transfer and early evolution of tyrosine kinase signaling.</title>
        <authorList>
            <person name="Clarke M."/>
            <person name="Lohan A.J."/>
            <person name="Liu B."/>
            <person name="Lagkouvardos I."/>
            <person name="Roy S."/>
            <person name="Zafar N."/>
            <person name="Bertelli C."/>
            <person name="Schilde C."/>
            <person name="Kianianmomeni A."/>
            <person name="Burglin T.R."/>
            <person name="Frech C."/>
            <person name="Turcotte B."/>
            <person name="Kopec K.O."/>
            <person name="Synnott J.M."/>
            <person name="Choo C."/>
            <person name="Paponov I."/>
            <person name="Finkler A."/>
            <person name="Soon Heng Tan C."/>
            <person name="Hutchins A.P."/>
            <person name="Weinmeier T."/>
            <person name="Rattei T."/>
            <person name="Chu J.S."/>
            <person name="Gimenez G."/>
            <person name="Irimia M."/>
            <person name="Rigden D.J."/>
            <person name="Fitzpatrick D.A."/>
            <person name="Lorenzo-Morales J."/>
            <person name="Bateman A."/>
            <person name="Chiu C.H."/>
            <person name="Tang P."/>
            <person name="Hegemann P."/>
            <person name="Fromm H."/>
            <person name="Raoult D."/>
            <person name="Greub G."/>
            <person name="Miranda-Saavedra D."/>
            <person name="Chen N."/>
            <person name="Nash P."/>
            <person name="Ginger M.L."/>
            <person name="Horn M."/>
            <person name="Schaap P."/>
            <person name="Caler L."/>
            <person name="Loftus B."/>
        </authorList>
    </citation>
    <scope>NUCLEOTIDE SEQUENCE [LARGE SCALE GENOMIC DNA]</scope>
    <source>
        <strain evidence="2 3">Neff</strain>
    </source>
</reference>
<accession>L8GF33</accession>
<dbReference type="AlphaFoldDB" id="L8GF33"/>
<keyword evidence="3" id="KW-1185">Reference proteome</keyword>
<dbReference type="KEGG" id="acan:ACA1_258280"/>
<dbReference type="VEuPathDB" id="AmoebaDB:ACA1_258280"/>
<proteinExistence type="predicted"/>
<evidence type="ECO:0000313" key="2">
    <source>
        <dbReference type="EMBL" id="ELR11577.1"/>
    </source>
</evidence>
<protein>
    <submittedName>
        <fullName evidence="2">Uncharacterized protein</fullName>
    </submittedName>
</protein>
<keyword evidence="1" id="KW-0732">Signal</keyword>
<organism evidence="2 3">
    <name type="scientific">Acanthamoeba castellanii (strain ATCC 30010 / Neff)</name>
    <dbReference type="NCBI Taxonomy" id="1257118"/>
    <lineage>
        <taxon>Eukaryota</taxon>
        <taxon>Amoebozoa</taxon>
        <taxon>Discosea</taxon>
        <taxon>Longamoebia</taxon>
        <taxon>Centramoebida</taxon>
        <taxon>Acanthamoebidae</taxon>
        <taxon>Acanthamoeba</taxon>
    </lineage>
</organism>
<feature type="signal peptide" evidence="1">
    <location>
        <begin position="1"/>
        <end position="25"/>
    </location>
</feature>
<dbReference type="GeneID" id="14912196"/>
<evidence type="ECO:0000313" key="3">
    <source>
        <dbReference type="Proteomes" id="UP000011083"/>
    </source>
</evidence>
<sequence length="156" mass="16983">METTRALLALLSVLVLLAFVAATTAAKSSTSFDASLLPGSDCPFCGNCSNHNTASRALIMKVNWTRHDYAWGFQGEVLKMYTGSNTQRAVGVPPQNTNSPPYIVAMVYAGEQPPVKFQPAGPDAPECFFIPLDQCQYFKLESLLTPAEQKILSQYS</sequence>
<name>L8GF33_ACACF</name>
<dbReference type="RefSeq" id="XP_004333590.1">
    <property type="nucleotide sequence ID" value="XM_004333542.1"/>
</dbReference>
<feature type="chain" id="PRO_5003989702" evidence="1">
    <location>
        <begin position="26"/>
        <end position="156"/>
    </location>
</feature>
<dbReference type="EMBL" id="KB008148">
    <property type="protein sequence ID" value="ELR11577.1"/>
    <property type="molecule type" value="Genomic_DNA"/>
</dbReference>
<evidence type="ECO:0000256" key="1">
    <source>
        <dbReference type="SAM" id="SignalP"/>
    </source>
</evidence>
<gene>
    <name evidence="2" type="ORF">ACA1_258280</name>
</gene>